<name>A0A2M8F1Q9_9BACT</name>
<accession>A0A2M8F1Q9</accession>
<dbReference type="Proteomes" id="UP000230580">
    <property type="component" value="Unassembled WGS sequence"/>
</dbReference>
<evidence type="ECO:0000313" key="2">
    <source>
        <dbReference type="Proteomes" id="UP000230580"/>
    </source>
</evidence>
<reference evidence="2" key="1">
    <citation type="submission" date="2017-09" db="EMBL/GenBank/DDBJ databases">
        <title>Depth-based differentiation of microbial function through sediment-hosted aquifers and enrichment of novel symbionts in the deep terrestrial subsurface.</title>
        <authorList>
            <person name="Probst A.J."/>
            <person name="Ladd B."/>
            <person name="Jarett J.K."/>
            <person name="Geller-Mcgrath D.E."/>
            <person name="Sieber C.M.K."/>
            <person name="Emerson J.B."/>
            <person name="Anantharaman K."/>
            <person name="Thomas B.C."/>
            <person name="Malmstrom R."/>
            <person name="Stieglmeier M."/>
            <person name="Klingl A."/>
            <person name="Woyke T."/>
            <person name="Ryan C.M."/>
            <person name="Banfield J.F."/>
        </authorList>
    </citation>
    <scope>NUCLEOTIDE SEQUENCE [LARGE SCALE GENOMIC DNA]</scope>
</reference>
<proteinExistence type="predicted"/>
<gene>
    <name evidence="1" type="ORF">CO048_03565</name>
</gene>
<feature type="non-terminal residue" evidence="1">
    <location>
        <position position="230"/>
    </location>
</feature>
<sequence>MKLNLKEKAINLRKEGYSYSEILRQVLVARSTLSRWLHSVGLSKKQKQRLTRKKWASIRRGWDKWRETRINKTIAIINHSVKKTKTIKITKEKLWLMGTMLYWAEGAKSKEYRPSQGISFSNSDPKMISFFLLWIKQILKIPKNRIKLDIYLHETKKNEIKDVRKFWSKTTRFSLKKFDKIYYKKHKISSLRKNKGKDYYGLLRIQVRRSTNLNRQITGWIKGICQKWGV</sequence>
<comment type="caution">
    <text evidence="1">The sequence shown here is derived from an EMBL/GenBank/DDBJ whole genome shotgun (WGS) entry which is preliminary data.</text>
</comment>
<protein>
    <submittedName>
        <fullName evidence="1">Uncharacterized protein</fullName>
    </submittedName>
</protein>
<dbReference type="EMBL" id="PFRZ01000049">
    <property type="protein sequence ID" value="PJC33215.1"/>
    <property type="molecule type" value="Genomic_DNA"/>
</dbReference>
<evidence type="ECO:0000313" key="1">
    <source>
        <dbReference type="EMBL" id="PJC33215.1"/>
    </source>
</evidence>
<organism evidence="1 2">
    <name type="scientific">Candidatus Roizmanbacteria bacterium CG_4_9_14_0_2_um_filter_35_15</name>
    <dbReference type="NCBI Taxonomy" id="1974836"/>
    <lineage>
        <taxon>Bacteria</taxon>
        <taxon>Candidatus Roizmaniibacteriota</taxon>
    </lineage>
</organism>
<dbReference type="AlphaFoldDB" id="A0A2M8F1Q9"/>